<evidence type="ECO:0000256" key="10">
    <source>
        <dbReference type="ARBA" id="ARBA00023180"/>
    </source>
</evidence>
<evidence type="ECO:0000256" key="1">
    <source>
        <dbReference type="ARBA" id="ARBA00004167"/>
    </source>
</evidence>
<dbReference type="EMBL" id="JALJOV010001186">
    <property type="protein sequence ID" value="KAK9852575.1"/>
    <property type="molecule type" value="Genomic_DNA"/>
</dbReference>
<dbReference type="SUPFAM" id="SSF52058">
    <property type="entry name" value="L domain-like"/>
    <property type="match status" value="1"/>
</dbReference>
<feature type="transmembrane region" description="Helical" evidence="11">
    <location>
        <begin position="184"/>
        <end position="206"/>
    </location>
</feature>
<dbReference type="InterPro" id="IPR032675">
    <property type="entry name" value="LRR_dom_sf"/>
</dbReference>
<evidence type="ECO:0000313" key="12">
    <source>
        <dbReference type="EMBL" id="KAK9852575.1"/>
    </source>
</evidence>
<evidence type="ECO:0000256" key="2">
    <source>
        <dbReference type="ARBA" id="ARBA00004430"/>
    </source>
</evidence>
<reference evidence="12 13" key="1">
    <citation type="journal article" date="2024" name="Nat. Commun.">
        <title>Phylogenomics reveals the evolutionary origins of lichenization in chlorophyte algae.</title>
        <authorList>
            <person name="Puginier C."/>
            <person name="Libourel C."/>
            <person name="Otte J."/>
            <person name="Skaloud P."/>
            <person name="Haon M."/>
            <person name="Grisel S."/>
            <person name="Petersen M."/>
            <person name="Berrin J.G."/>
            <person name="Delaux P.M."/>
            <person name="Dal Grande F."/>
            <person name="Keller J."/>
        </authorList>
    </citation>
    <scope>NUCLEOTIDE SEQUENCE [LARGE SCALE GENOMIC DNA]</scope>
    <source>
        <strain evidence="12 13">SAG 2523</strain>
    </source>
</reference>
<keyword evidence="4 11" id="KW-0812">Transmembrane</keyword>
<dbReference type="Gene3D" id="3.80.10.10">
    <property type="entry name" value="Ribonuclease Inhibitor"/>
    <property type="match status" value="1"/>
</dbReference>
<keyword evidence="3" id="KW-0433">Leucine-rich repeat</keyword>
<accession>A0AAW1SP66</accession>
<evidence type="ECO:0000256" key="4">
    <source>
        <dbReference type="ARBA" id="ARBA00022692"/>
    </source>
</evidence>
<evidence type="ECO:0000256" key="6">
    <source>
        <dbReference type="ARBA" id="ARBA00022737"/>
    </source>
</evidence>
<keyword evidence="9" id="KW-0675">Receptor</keyword>
<keyword evidence="10" id="KW-0325">Glycoprotein</keyword>
<organism evidence="12 13">
    <name type="scientific">Apatococcus fuscideae</name>
    <dbReference type="NCBI Taxonomy" id="2026836"/>
    <lineage>
        <taxon>Eukaryota</taxon>
        <taxon>Viridiplantae</taxon>
        <taxon>Chlorophyta</taxon>
        <taxon>core chlorophytes</taxon>
        <taxon>Trebouxiophyceae</taxon>
        <taxon>Chlorellales</taxon>
        <taxon>Chlorellaceae</taxon>
        <taxon>Apatococcus</taxon>
    </lineage>
</organism>
<proteinExistence type="predicted"/>
<dbReference type="GO" id="GO:0016020">
    <property type="term" value="C:membrane"/>
    <property type="evidence" value="ECO:0007669"/>
    <property type="project" value="UniProtKB-SubCell"/>
</dbReference>
<evidence type="ECO:0000256" key="5">
    <source>
        <dbReference type="ARBA" id="ARBA00022729"/>
    </source>
</evidence>
<dbReference type="InterPro" id="IPR001611">
    <property type="entry name" value="Leu-rich_rpt"/>
</dbReference>
<keyword evidence="6" id="KW-0677">Repeat</keyword>
<evidence type="ECO:0000256" key="8">
    <source>
        <dbReference type="ARBA" id="ARBA00023136"/>
    </source>
</evidence>
<evidence type="ECO:0000256" key="7">
    <source>
        <dbReference type="ARBA" id="ARBA00022989"/>
    </source>
</evidence>
<dbReference type="GO" id="GO:0005930">
    <property type="term" value="C:axoneme"/>
    <property type="evidence" value="ECO:0007669"/>
    <property type="project" value="UniProtKB-SubCell"/>
</dbReference>
<comment type="subcellular location">
    <subcellularLocation>
        <location evidence="2">Cytoplasm</location>
        <location evidence="2">Cytoskeleton</location>
        <location evidence="2">Cilium axoneme</location>
    </subcellularLocation>
    <subcellularLocation>
        <location evidence="1">Membrane</location>
        <topology evidence="1">Single-pass membrane protein</topology>
    </subcellularLocation>
</comment>
<name>A0AAW1SP66_9CHLO</name>
<dbReference type="PANTHER" id="PTHR27000">
    <property type="entry name" value="LEUCINE-RICH REPEAT RECEPTOR-LIKE PROTEIN KINASE FAMILY PROTEIN-RELATED"/>
    <property type="match status" value="1"/>
</dbReference>
<keyword evidence="13" id="KW-1185">Reference proteome</keyword>
<dbReference type="Pfam" id="PF13855">
    <property type="entry name" value="LRR_8"/>
    <property type="match status" value="1"/>
</dbReference>
<evidence type="ECO:0000256" key="9">
    <source>
        <dbReference type="ARBA" id="ARBA00023170"/>
    </source>
</evidence>
<dbReference type="PANTHER" id="PTHR27000:SF642">
    <property type="entry name" value="INACTIVE LEUCINE-RICH REPEAT RECEPTOR KINASE XIAO-RELATED"/>
    <property type="match status" value="1"/>
</dbReference>
<keyword evidence="7 11" id="KW-1133">Transmembrane helix</keyword>
<keyword evidence="8 11" id="KW-0472">Membrane</keyword>
<dbReference type="Proteomes" id="UP001485043">
    <property type="component" value="Unassembled WGS sequence"/>
</dbReference>
<keyword evidence="5" id="KW-0732">Signal</keyword>
<evidence type="ECO:0000313" key="13">
    <source>
        <dbReference type="Proteomes" id="UP001485043"/>
    </source>
</evidence>
<gene>
    <name evidence="12" type="ORF">WJX84_012469</name>
</gene>
<dbReference type="AlphaFoldDB" id="A0AAW1SP66"/>
<sequence length="264" mass="29346">MHVVAQSLDLGSNHLTGSLEGVEELDHLHSLRLDSNNFTGAVPRVSSPFLEVLDLSFNDLSGPLPASLADLVSLSMLMLAGNHFLEGQLTNQFTALSLLSILDISGSGLQHDMNHPNDAGDYLPDWLQLNRTGPLVPTQILQLMCYSVRAADNYIPYLTRIFISPSYFHYQACILHCHPYGTNLYYLIFASAILLILLPLIIVLAWPQLRARWVTLKDRWWSKSGAPAAGQMMSLVGTDVQGSTELWEWNNFVADNAMLVHDET</sequence>
<evidence type="ECO:0000256" key="11">
    <source>
        <dbReference type="SAM" id="Phobius"/>
    </source>
</evidence>
<comment type="caution">
    <text evidence="12">The sequence shown here is derived from an EMBL/GenBank/DDBJ whole genome shotgun (WGS) entry which is preliminary data.</text>
</comment>
<evidence type="ECO:0000256" key="3">
    <source>
        <dbReference type="ARBA" id="ARBA00022614"/>
    </source>
</evidence>
<protein>
    <submittedName>
        <fullName evidence="12">Uncharacterized protein</fullName>
    </submittedName>
</protein>